<comment type="caution">
    <text evidence="5">The sequence shown here is derived from an EMBL/GenBank/DDBJ whole genome shotgun (WGS) entry which is preliminary data.</text>
</comment>
<proteinExistence type="inferred from homology"/>
<dbReference type="InterPro" id="IPR012349">
    <property type="entry name" value="Split_barrel_FMN-bd"/>
</dbReference>
<dbReference type="PANTHER" id="PTHR39428">
    <property type="entry name" value="F420H(2)-DEPENDENT QUINONE REDUCTASE RV1261C"/>
    <property type="match status" value="1"/>
</dbReference>
<evidence type="ECO:0000313" key="5">
    <source>
        <dbReference type="EMBL" id="PFG32674.1"/>
    </source>
</evidence>
<comment type="catalytic activity">
    <reaction evidence="2">
        <text>oxidized coenzyme F420-(gamma-L-Glu)(n) + a quinol + H(+) = reduced coenzyme F420-(gamma-L-Glu)(n) + a quinone</text>
        <dbReference type="Rhea" id="RHEA:39663"/>
        <dbReference type="Rhea" id="RHEA-COMP:12939"/>
        <dbReference type="Rhea" id="RHEA-COMP:14378"/>
        <dbReference type="ChEBI" id="CHEBI:15378"/>
        <dbReference type="ChEBI" id="CHEBI:24646"/>
        <dbReference type="ChEBI" id="CHEBI:132124"/>
        <dbReference type="ChEBI" id="CHEBI:133980"/>
        <dbReference type="ChEBI" id="CHEBI:139511"/>
    </reaction>
</comment>
<dbReference type="Gene3D" id="2.30.110.10">
    <property type="entry name" value="Electron Transport, Fmn-binding Protein, Chain A"/>
    <property type="match status" value="1"/>
</dbReference>
<dbReference type="InterPro" id="IPR009326">
    <property type="entry name" value="DUF984"/>
</dbReference>
<organism evidence="5 6">
    <name type="scientific">Sanguibacter antarcticus</name>
    <dbReference type="NCBI Taxonomy" id="372484"/>
    <lineage>
        <taxon>Bacteria</taxon>
        <taxon>Bacillati</taxon>
        <taxon>Actinomycetota</taxon>
        <taxon>Actinomycetes</taxon>
        <taxon>Micrococcales</taxon>
        <taxon>Sanguibacteraceae</taxon>
        <taxon>Sanguibacter</taxon>
    </lineage>
</organism>
<evidence type="ECO:0000256" key="2">
    <source>
        <dbReference type="ARBA" id="ARBA00049106"/>
    </source>
</evidence>
<evidence type="ECO:0000259" key="4">
    <source>
        <dbReference type="SMART" id="SM01022"/>
    </source>
</evidence>
<dbReference type="InterPro" id="IPR015947">
    <property type="entry name" value="PUA-like_sf"/>
</dbReference>
<gene>
    <name evidence="5" type="ORF">ATL42_0518</name>
</gene>
<reference evidence="5 6" key="1">
    <citation type="submission" date="2017-10" db="EMBL/GenBank/DDBJ databases">
        <title>Sequencing the genomes of 1000 actinobacteria strains.</title>
        <authorList>
            <person name="Klenk H.-P."/>
        </authorList>
    </citation>
    <scope>NUCLEOTIDE SEQUENCE [LARGE SCALE GENOMIC DNA]</scope>
    <source>
        <strain evidence="5 6">DSM 18966</strain>
    </source>
</reference>
<name>A0A2A9E1E4_9MICO</name>
<dbReference type="NCBIfam" id="TIGR00026">
    <property type="entry name" value="hi_GC_TIGR00026"/>
    <property type="match status" value="1"/>
</dbReference>
<dbReference type="GO" id="GO:0070967">
    <property type="term" value="F:coenzyme F420 binding"/>
    <property type="evidence" value="ECO:0007669"/>
    <property type="project" value="TreeGrafter"/>
</dbReference>
<sequence length="342" mass="36943">MPLEGTYEPSSEKRARDQVEEYEASGGTRGTTLRDMPVVILTTIGAKSGMIRKTPLMRVEHAGRYAVVASLGGAPKHPVWYFNLVADPRVELQDGPRKWDMVAREVIGSERDVWWMRAVAAYPDYADYALATERTIPVVVLEPREHDTPQTDAVPSNEDESPYAGVEAAQRTGQPAPDGEIADFWEVARVHAGLGDIAVVGGVSAAAGVAPAGWAFGDNPVMADELLALVLAETKTATSSALSDYDAEDVSLPEAGDLSIILDGEGHPAALIRTTEVEIVPFEAVTEDFAAAEGEGDRSLESWRDGHTSYFTRILGVPEVPADLQVVTERFVLLYPTTTHRS</sequence>
<evidence type="ECO:0000256" key="3">
    <source>
        <dbReference type="SAM" id="MobiDB-lite"/>
    </source>
</evidence>
<dbReference type="EMBL" id="PDJG01000001">
    <property type="protein sequence ID" value="PFG32674.1"/>
    <property type="molecule type" value="Genomic_DNA"/>
</dbReference>
<dbReference type="AlphaFoldDB" id="A0A2A9E1E4"/>
<comment type="similarity">
    <text evidence="1">Belongs to the F420H(2)-dependent quinone reductase family.</text>
</comment>
<dbReference type="CDD" id="cd06553">
    <property type="entry name" value="ASCH_Ef3133_like"/>
    <property type="match status" value="1"/>
</dbReference>
<dbReference type="PANTHER" id="PTHR39428:SF3">
    <property type="entry name" value="DEAZAFLAVIN-DEPENDENT NITROREDUCTASE"/>
    <property type="match status" value="1"/>
</dbReference>
<dbReference type="SUPFAM" id="SSF88697">
    <property type="entry name" value="PUA domain-like"/>
    <property type="match status" value="1"/>
</dbReference>
<dbReference type="Gene3D" id="3.10.400.10">
    <property type="entry name" value="Sulfate adenylyltransferase"/>
    <property type="match status" value="1"/>
</dbReference>
<dbReference type="Proteomes" id="UP000225548">
    <property type="component" value="Unassembled WGS sequence"/>
</dbReference>
<feature type="region of interest" description="Disordered" evidence="3">
    <location>
        <begin position="146"/>
        <end position="165"/>
    </location>
</feature>
<dbReference type="InterPro" id="IPR004378">
    <property type="entry name" value="F420H2_quin_Rdtase"/>
</dbReference>
<dbReference type="Pfam" id="PF04266">
    <property type="entry name" value="ASCH"/>
    <property type="match status" value="1"/>
</dbReference>
<keyword evidence="6" id="KW-1185">Reference proteome</keyword>
<evidence type="ECO:0000256" key="1">
    <source>
        <dbReference type="ARBA" id="ARBA00008710"/>
    </source>
</evidence>
<dbReference type="RefSeq" id="WP_342748085.1">
    <property type="nucleotide sequence ID" value="NZ_PDJG01000001.1"/>
</dbReference>
<accession>A0A2A9E1E4</accession>
<dbReference type="InterPro" id="IPR007374">
    <property type="entry name" value="ASCH_domain"/>
</dbReference>
<dbReference type="GO" id="GO:0005886">
    <property type="term" value="C:plasma membrane"/>
    <property type="evidence" value="ECO:0007669"/>
    <property type="project" value="TreeGrafter"/>
</dbReference>
<dbReference type="GO" id="GO:0016491">
    <property type="term" value="F:oxidoreductase activity"/>
    <property type="evidence" value="ECO:0007669"/>
    <property type="project" value="InterPro"/>
</dbReference>
<protein>
    <submittedName>
        <fullName evidence="5">Deazaflavin-dependent oxidoreductase (Nitroreductase family)</fullName>
    </submittedName>
</protein>
<dbReference type="SMART" id="SM01022">
    <property type="entry name" value="ASCH"/>
    <property type="match status" value="1"/>
</dbReference>
<feature type="domain" description="ASCH" evidence="4">
    <location>
        <begin position="214"/>
        <end position="335"/>
    </location>
</feature>
<evidence type="ECO:0000313" key="6">
    <source>
        <dbReference type="Proteomes" id="UP000225548"/>
    </source>
</evidence>
<dbReference type="Pfam" id="PF04075">
    <property type="entry name" value="F420H2_quin_red"/>
    <property type="match status" value="1"/>
</dbReference>